<comment type="caution">
    <text evidence="2">The sequence shown here is derived from an EMBL/GenBank/DDBJ whole genome shotgun (WGS) entry which is preliminary data.</text>
</comment>
<accession>A0ABN9S829</accession>
<evidence type="ECO:0000313" key="2">
    <source>
        <dbReference type="EMBL" id="CAK0827917.1"/>
    </source>
</evidence>
<organism evidence="2 3">
    <name type="scientific">Prorocentrum cordatum</name>
    <dbReference type="NCBI Taxonomy" id="2364126"/>
    <lineage>
        <taxon>Eukaryota</taxon>
        <taxon>Sar</taxon>
        <taxon>Alveolata</taxon>
        <taxon>Dinophyceae</taxon>
        <taxon>Prorocentrales</taxon>
        <taxon>Prorocentraceae</taxon>
        <taxon>Prorocentrum</taxon>
    </lineage>
</organism>
<feature type="compositionally biased region" description="Acidic residues" evidence="1">
    <location>
        <begin position="67"/>
        <end position="78"/>
    </location>
</feature>
<proteinExistence type="predicted"/>
<sequence length="115" mass="12549">MMQSRGKQGASWHGPPQHYVHSRPARGPQPPTQAEGNTRHAMAAPGRRRAARAAGACKATTQGEQEKGEEEEEEEEEELLPRSTRREEVRGHSRRQRVVIATLGASGPAPGPKGR</sequence>
<dbReference type="Proteomes" id="UP001189429">
    <property type="component" value="Unassembled WGS sequence"/>
</dbReference>
<evidence type="ECO:0000256" key="1">
    <source>
        <dbReference type="SAM" id="MobiDB-lite"/>
    </source>
</evidence>
<evidence type="ECO:0000313" key="3">
    <source>
        <dbReference type="Proteomes" id="UP001189429"/>
    </source>
</evidence>
<gene>
    <name evidence="2" type="ORF">PCOR1329_LOCUS27320</name>
</gene>
<keyword evidence="3" id="KW-1185">Reference proteome</keyword>
<name>A0ABN9S829_9DINO</name>
<reference evidence="2" key="1">
    <citation type="submission" date="2023-10" db="EMBL/GenBank/DDBJ databases">
        <authorList>
            <person name="Chen Y."/>
            <person name="Shah S."/>
            <person name="Dougan E. K."/>
            <person name="Thang M."/>
            <person name="Chan C."/>
        </authorList>
    </citation>
    <scope>NUCLEOTIDE SEQUENCE [LARGE SCALE GENOMIC DNA]</scope>
</reference>
<protein>
    <submittedName>
        <fullName evidence="2">Uncharacterized protein</fullName>
    </submittedName>
</protein>
<feature type="region of interest" description="Disordered" evidence="1">
    <location>
        <begin position="1"/>
        <end position="115"/>
    </location>
</feature>
<dbReference type="EMBL" id="CAUYUJ010009890">
    <property type="protein sequence ID" value="CAK0827917.1"/>
    <property type="molecule type" value="Genomic_DNA"/>
</dbReference>